<reference evidence="3" key="1">
    <citation type="journal article" date="2019" name="Int. J. Syst. Evol. Microbiol.">
        <title>The Global Catalogue of Microorganisms (GCM) 10K type strain sequencing project: providing services to taxonomists for standard genome sequencing and annotation.</title>
        <authorList>
            <consortium name="The Broad Institute Genomics Platform"/>
            <consortium name="The Broad Institute Genome Sequencing Center for Infectious Disease"/>
            <person name="Wu L."/>
            <person name="Ma J."/>
        </authorList>
    </citation>
    <scope>NUCLEOTIDE SEQUENCE [LARGE SCALE GENOMIC DNA]</scope>
    <source>
        <strain evidence="3">CCUG 56607</strain>
    </source>
</reference>
<proteinExistence type="predicted"/>
<evidence type="ECO:0000259" key="1">
    <source>
        <dbReference type="SMART" id="SM01117"/>
    </source>
</evidence>
<dbReference type="SUPFAM" id="SSF55856">
    <property type="entry name" value="Cytochrome b5-like heme/steroid binding domain"/>
    <property type="match status" value="1"/>
</dbReference>
<accession>A0ABW3KWX7</accession>
<dbReference type="RefSeq" id="WP_386056830.1">
    <property type="nucleotide sequence ID" value="NZ_JBHTKL010000001.1"/>
</dbReference>
<gene>
    <name evidence="2" type="ORF">ACFQ2J_04090</name>
</gene>
<dbReference type="Proteomes" id="UP001596990">
    <property type="component" value="Unassembled WGS sequence"/>
</dbReference>
<dbReference type="InterPro" id="IPR001199">
    <property type="entry name" value="Cyt_B5-like_heme/steroid-bd"/>
</dbReference>
<organism evidence="2 3">
    <name type="scientific">Thalassobacillus hwangdonensis</name>
    <dbReference type="NCBI Taxonomy" id="546108"/>
    <lineage>
        <taxon>Bacteria</taxon>
        <taxon>Bacillati</taxon>
        <taxon>Bacillota</taxon>
        <taxon>Bacilli</taxon>
        <taxon>Bacillales</taxon>
        <taxon>Bacillaceae</taxon>
        <taxon>Thalassobacillus</taxon>
    </lineage>
</organism>
<dbReference type="EMBL" id="JBHTKL010000001">
    <property type="protein sequence ID" value="MFD1018374.1"/>
    <property type="molecule type" value="Genomic_DNA"/>
</dbReference>
<protein>
    <submittedName>
        <fullName evidence="2">Cytochrome b5</fullName>
    </submittedName>
</protein>
<dbReference type="SMART" id="SM01117">
    <property type="entry name" value="Cyt-b5"/>
    <property type="match status" value="1"/>
</dbReference>
<comment type="caution">
    <text evidence="2">The sequence shown here is derived from an EMBL/GenBank/DDBJ whole genome shotgun (WGS) entry which is preliminary data.</text>
</comment>
<dbReference type="InterPro" id="IPR036400">
    <property type="entry name" value="Cyt_B5-like_heme/steroid_sf"/>
</dbReference>
<evidence type="ECO:0000313" key="2">
    <source>
        <dbReference type="EMBL" id="MFD1018374.1"/>
    </source>
</evidence>
<name>A0ABW3KWX7_9BACI</name>
<evidence type="ECO:0000313" key="3">
    <source>
        <dbReference type="Proteomes" id="UP001596990"/>
    </source>
</evidence>
<feature type="domain" description="Cytochrome b5 heme-binding" evidence="1">
    <location>
        <begin position="94"/>
        <end position="166"/>
    </location>
</feature>
<keyword evidence="3" id="KW-1185">Reference proteome</keyword>
<dbReference type="Gene3D" id="3.10.120.10">
    <property type="entry name" value="Cytochrome b5-like heme/steroid binding domain"/>
    <property type="match status" value="1"/>
</dbReference>
<sequence>MSNIDMYRRQMDLTYSEINYLIRLLYATNDQETKNLTLNQLWNKFSHLQFINQLLYNECFQSHMSTPTTLQASQPSIPEAITQQNQTNTPQIEITREQLSEFTGMNGKPAYVAVDEIIYDVTNNAAWSVASHFGLTAGEDLSQEFASCHTGQQWILETLPPVGRLIT</sequence>